<dbReference type="PANTHER" id="PTHR43831:SF1">
    <property type="entry name" value="ISOBUTYRYL-COA DEHYDROGENASE, MITOCHONDRIAL"/>
    <property type="match status" value="1"/>
</dbReference>
<dbReference type="InterPro" id="IPR006089">
    <property type="entry name" value="Acyl-CoA_DH_CS"/>
</dbReference>
<evidence type="ECO:0000256" key="6">
    <source>
        <dbReference type="ARBA" id="ARBA00049552"/>
    </source>
</evidence>
<dbReference type="Gene3D" id="1.10.540.10">
    <property type="entry name" value="Acyl-CoA dehydrogenase/oxidase, N-terminal domain"/>
    <property type="match status" value="1"/>
</dbReference>
<dbReference type="STRING" id="857967.G0QRW0"/>
<protein>
    <submittedName>
        <fullName evidence="11">Uncharacterized protein</fullName>
    </submittedName>
</protein>
<dbReference type="GO" id="GO:0005739">
    <property type="term" value="C:mitochondrion"/>
    <property type="evidence" value="ECO:0007669"/>
    <property type="project" value="TreeGrafter"/>
</dbReference>
<dbReference type="Pfam" id="PF00441">
    <property type="entry name" value="Acyl-CoA_dh_1"/>
    <property type="match status" value="1"/>
</dbReference>
<evidence type="ECO:0000313" key="11">
    <source>
        <dbReference type="EMBL" id="EGR32051.1"/>
    </source>
</evidence>
<evidence type="ECO:0000313" key="12">
    <source>
        <dbReference type="Proteomes" id="UP000008983"/>
    </source>
</evidence>
<feature type="domain" description="Acyl-CoA oxidase/dehydrogenase middle" evidence="9">
    <location>
        <begin position="151"/>
        <end position="241"/>
    </location>
</feature>
<keyword evidence="3 7" id="KW-0285">Flavoprotein</keyword>
<dbReference type="PROSITE" id="PS00072">
    <property type="entry name" value="ACYL_COA_DH_1"/>
    <property type="match status" value="1"/>
</dbReference>
<dbReference type="GO" id="GO:0003995">
    <property type="term" value="F:acyl-CoA dehydrogenase activity"/>
    <property type="evidence" value="ECO:0007669"/>
    <property type="project" value="InterPro"/>
</dbReference>
<dbReference type="PANTHER" id="PTHR43831">
    <property type="entry name" value="ISOBUTYRYL-COA DEHYDROGENASE"/>
    <property type="match status" value="1"/>
</dbReference>
<dbReference type="RefSeq" id="XP_004035537.1">
    <property type="nucleotide sequence ID" value="XM_004035489.1"/>
</dbReference>
<dbReference type="SUPFAM" id="SSF47203">
    <property type="entry name" value="Acyl-CoA dehydrogenase C-terminal domain-like"/>
    <property type="match status" value="1"/>
</dbReference>
<name>G0QRW0_ICHMU</name>
<evidence type="ECO:0000256" key="1">
    <source>
        <dbReference type="ARBA" id="ARBA00001974"/>
    </source>
</evidence>
<dbReference type="InterPro" id="IPR036250">
    <property type="entry name" value="AcylCo_DH-like_C"/>
</dbReference>
<dbReference type="Pfam" id="PF02770">
    <property type="entry name" value="Acyl-CoA_dh_M"/>
    <property type="match status" value="1"/>
</dbReference>
<keyword evidence="12" id="KW-1185">Reference proteome</keyword>
<keyword evidence="4 7" id="KW-0274">FAD</keyword>
<accession>G0QRW0</accession>
<dbReference type="GeneID" id="14908204"/>
<comment type="similarity">
    <text evidence="2 7">Belongs to the acyl-CoA dehydrogenase family.</text>
</comment>
<gene>
    <name evidence="11" type="ORF">IMG5_097980</name>
</gene>
<dbReference type="InterPro" id="IPR046373">
    <property type="entry name" value="Acyl-CoA_Oxase/DH_mid-dom_sf"/>
</dbReference>
<dbReference type="eggNOG" id="KOG0140">
    <property type="taxonomic scope" value="Eukaryota"/>
</dbReference>
<dbReference type="AlphaFoldDB" id="G0QRW0"/>
<evidence type="ECO:0000256" key="5">
    <source>
        <dbReference type="ARBA" id="ARBA00023002"/>
    </source>
</evidence>
<organism evidence="11 12">
    <name type="scientific">Ichthyophthirius multifiliis</name>
    <name type="common">White spot disease agent</name>
    <name type="synonym">Ich</name>
    <dbReference type="NCBI Taxonomy" id="5932"/>
    <lineage>
        <taxon>Eukaryota</taxon>
        <taxon>Sar</taxon>
        <taxon>Alveolata</taxon>
        <taxon>Ciliophora</taxon>
        <taxon>Intramacronucleata</taxon>
        <taxon>Oligohymenophorea</taxon>
        <taxon>Hymenostomatida</taxon>
        <taxon>Ophryoglenina</taxon>
        <taxon>Ichthyophthirius</taxon>
    </lineage>
</organism>
<dbReference type="EMBL" id="GL983802">
    <property type="protein sequence ID" value="EGR32051.1"/>
    <property type="molecule type" value="Genomic_DNA"/>
</dbReference>
<dbReference type="GO" id="GO:0050660">
    <property type="term" value="F:flavin adenine dinucleotide binding"/>
    <property type="evidence" value="ECO:0007669"/>
    <property type="project" value="InterPro"/>
</dbReference>
<dbReference type="InterPro" id="IPR037069">
    <property type="entry name" value="AcylCoA_DH/ox_N_sf"/>
</dbReference>
<proteinExistence type="inferred from homology"/>
<evidence type="ECO:0000259" key="9">
    <source>
        <dbReference type="Pfam" id="PF02770"/>
    </source>
</evidence>
<dbReference type="Proteomes" id="UP000008983">
    <property type="component" value="Unassembled WGS sequence"/>
</dbReference>
<dbReference type="SUPFAM" id="SSF56645">
    <property type="entry name" value="Acyl-CoA dehydrogenase NM domain-like"/>
    <property type="match status" value="1"/>
</dbReference>
<dbReference type="OMA" id="NMATWML"/>
<dbReference type="InterPro" id="IPR006091">
    <property type="entry name" value="Acyl-CoA_Oxase/DH_mid-dom"/>
</dbReference>
<dbReference type="InParanoid" id="G0QRW0"/>
<evidence type="ECO:0000256" key="4">
    <source>
        <dbReference type="ARBA" id="ARBA00022827"/>
    </source>
</evidence>
<feature type="domain" description="Acyl-CoA dehydrogenase/oxidase N-terminal" evidence="10">
    <location>
        <begin position="35"/>
        <end position="146"/>
    </location>
</feature>
<evidence type="ECO:0000256" key="2">
    <source>
        <dbReference type="ARBA" id="ARBA00009347"/>
    </source>
</evidence>
<evidence type="ECO:0000259" key="8">
    <source>
        <dbReference type="Pfam" id="PF00441"/>
    </source>
</evidence>
<feature type="domain" description="Acyl-CoA dehydrogenase/oxidase C-terminal" evidence="8">
    <location>
        <begin position="253"/>
        <end position="401"/>
    </location>
</feature>
<dbReference type="PIRSF" id="PIRSF016578">
    <property type="entry name" value="HsaA"/>
    <property type="match status" value="1"/>
</dbReference>
<dbReference type="FunFam" id="2.40.110.10:FF:000002">
    <property type="entry name" value="Acyl-CoA dehydrogenase fadE12"/>
    <property type="match status" value="1"/>
</dbReference>
<dbReference type="FunFam" id="1.20.140.10:FF:000001">
    <property type="entry name" value="Acyl-CoA dehydrogenase"/>
    <property type="match status" value="1"/>
</dbReference>
<dbReference type="Gene3D" id="2.40.110.10">
    <property type="entry name" value="Butyryl-CoA Dehydrogenase, subunit A, domain 2"/>
    <property type="match status" value="1"/>
</dbReference>
<comment type="catalytic activity">
    <reaction evidence="6">
        <text>(2S)-2-methylbutanoyl-CoA + oxidized [electron-transfer flavoprotein] + H(+) = (2E)-2-methylbut-2-enoyl-CoA + reduced [electron-transfer flavoprotein]</text>
        <dbReference type="Rhea" id="RHEA:48256"/>
        <dbReference type="Rhea" id="RHEA-COMP:10685"/>
        <dbReference type="Rhea" id="RHEA-COMP:10686"/>
        <dbReference type="ChEBI" id="CHEBI:15378"/>
        <dbReference type="ChEBI" id="CHEBI:57337"/>
        <dbReference type="ChEBI" id="CHEBI:57692"/>
        <dbReference type="ChEBI" id="CHEBI:58307"/>
        <dbReference type="ChEBI" id="CHEBI:88166"/>
    </reaction>
    <physiologicalReaction direction="left-to-right" evidence="6">
        <dbReference type="Rhea" id="RHEA:48257"/>
    </physiologicalReaction>
</comment>
<evidence type="ECO:0000256" key="3">
    <source>
        <dbReference type="ARBA" id="ARBA00022630"/>
    </source>
</evidence>
<sequence>MFILKSIFKTSLIKNLNNKIPSKSFSDLNDIVELSEDHKMIYETALNFAKENMAPHALEWDKKSYFPIEVIRQAAQLGFGSIYTSQEYGGCGMDRLSASLIFEALATACVSTSAYLSIHNMNCWIIDSFGNEEQKKEWLPQLINMEKLTSYCLTEPGSGSDAGAMKTFAKKVGGDYIINGSKCFITGGGVSDYYILVCLTGEKQRSVIFVPKDAQGMSFGNPEIKMGWKSSPTAVVNLEDVKVPVRNLISEEGNGFKIAMMGLDGGRINIASTSIGGASFCLDKTKDYLFNRRQFGKNLGDFQHLQFQYAQMITDFTLSRLMVRQAAVKIDQKDPNRALYAAMAKLTATEKCYNTVDICLQMHGGYGYIWETGIERFLRDLRVNRILEGTTEIMKHIIARTTLKQ</sequence>
<dbReference type="PROSITE" id="PS00073">
    <property type="entry name" value="ACYL_COA_DH_2"/>
    <property type="match status" value="1"/>
</dbReference>
<dbReference type="Gene3D" id="1.20.140.10">
    <property type="entry name" value="Butyryl-CoA Dehydrogenase, subunit A, domain 3"/>
    <property type="match status" value="1"/>
</dbReference>
<reference evidence="11 12" key="1">
    <citation type="submission" date="2011-07" db="EMBL/GenBank/DDBJ databases">
        <authorList>
            <person name="Coyne R."/>
            <person name="Brami D."/>
            <person name="Johnson J."/>
            <person name="Hostetler J."/>
            <person name="Hannick L."/>
            <person name="Clark T."/>
            <person name="Cassidy-Hanley D."/>
            <person name="Inman J."/>
        </authorList>
    </citation>
    <scope>NUCLEOTIDE SEQUENCE [LARGE SCALE GENOMIC DNA]</scope>
    <source>
        <strain evidence="11 12">G5</strain>
    </source>
</reference>
<dbReference type="InterPro" id="IPR009100">
    <property type="entry name" value="AcylCoA_DH/oxidase_NM_dom_sf"/>
</dbReference>
<evidence type="ECO:0000256" key="7">
    <source>
        <dbReference type="RuleBase" id="RU362125"/>
    </source>
</evidence>
<dbReference type="OrthoDB" id="9988775at2759"/>
<dbReference type="InterPro" id="IPR009075">
    <property type="entry name" value="AcylCo_DH/oxidase_C"/>
</dbReference>
<keyword evidence="5 7" id="KW-0560">Oxidoreductase</keyword>
<dbReference type="Pfam" id="PF02771">
    <property type="entry name" value="Acyl-CoA_dh_N"/>
    <property type="match status" value="1"/>
</dbReference>
<dbReference type="InterPro" id="IPR013786">
    <property type="entry name" value="AcylCoA_DH/ox_N"/>
</dbReference>
<dbReference type="FunFam" id="1.10.540.10:FF:000002">
    <property type="entry name" value="Acyl-CoA dehydrogenase FadE19"/>
    <property type="match status" value="1"/>
</dbReference>
<comment type="cofactor">
    <cofactor evidence="1 7">
        <name>FAD</name>
        <dbReference type="ChEBI" id="CHEBI:57692"/>
    </cofactor>
</comment>
<dbReference type="InterPro" id="IPR052547">
    <property type="entry name" value="Mito_Isobutyryl-CoADH"/>
</dbReference>
<evidence type="ECO:0000259" key="10">
    <source>
        <dbReference type="Pfam" id="PF02771"/>
    </source>
</evidence>